<proteinExistence type="predicted"/>
<evidence type="ECO:0000313" key="2">
    <source>
        <dbReference type="Proteomes" id="UP000305517"/>
    </source>
</evidence>
<dbReference type="EMBL" id="VAJM01000016">
    <property type="protein sequence ID" value="TLM88701.1"/>
    <property type="molecule type" value="Genomic_DNA"/>
</dbReference>
<evidence type="ECO:0000313" key="1">
    <source>
        <dbReference type="EMBL" id="TLM88701.1"/>
    </source>
</evidence>
<keyword evidence="2" id="KW-1185">Reference proteome</keyword>
<reference evidence="1 2" key="1">
    <citation type="submission" date="2019-05" db="EMBL/GenBank/DDBJ databases">
        <title>Hymenobacter edaphi sp. nov., isolated from abandoned arsenic-contaminated farmland soil.</title>
        <authorList>
            <person name="Nie L."/>
        </authorList>
    </citation>
    <scope>NUCLEOTIDE SEQUENCE [LARGE SCALE GENOMIC DNA]</scope>
    <source>
        <strain evidence="1 2">1-3-3-8</strain>
    </source>
</reference>
<accession>A0A5R8WJ63</accession>
<name>A0A5R8WJ63_9BACT</name>
<dbReference type="AlphaFoldDB" id="A0A5R8WJ63"/>
<gene>
    <name evidence="1" type="ORF">FDY95_22975</name>
</gene>
<protein>
    <submittedName>
        <fullName evidence="1">Uncharacterized protein</fullName>
    </submittedName>
</protein>
<comment type="caution">
    <text evidence="1">The sequence shown here is derived from an EMBL/GenBank/DDBJ whole genome shotgun (WGS) entry which is preliminary data.</text>
</comment>
<sequence length="555" mass="63934">MRELPLTFAGELAPGRQECGCNEQIGPGNTHRRHPFRGWPPPYLPDDRRIAMQELINLAKIVTNRRLTTLPLLEFGAKGDNATRETEFLQMLVTETNLTKSQLARRLYGENSETTQAALRKLKQRLQDKLMSHLFFLDNTDSRHPVHRRYEQQCLDLHHQATVLWREGGQGLVPQVLRKLVRLAEEGEFTSMALSGWQMMRSYSVEINDTTLFRQCQTELERLVSLRAAEEEAEDLFWSTKSALGGVITVRTEVLNTKLPQVVARLTELWDQTRSYTVYNALLKMRLFSAEMAGDFEKVAGITGEAEALFAQGQLNPKRFDSRFTKFYHTYALLRTGRLREGLAVCEPYLAAFHISSTNWFSYLENYLLLAMHAGEYDKAADVLRRQQQNPNVGKLVVSAAQRWDLYRAYLFLVRPKEAGLRPLHFAQLVQRVPDHAKNKQGYNVAILILQFFHFLRENNEEALQGRLESLRKYEGMHLRTENATRSRLMFRLLQLVVKLNFDPQACAKKGAGLIEKLRASPAPGEAYAEVEIIPYEALWTLTLQVLEQRRQEVR</sequence>
<dbReference type="Proteomes" id="UP000305517">
    <property type="component" value="Unassembled WGS sequence"/>
</dbReference>
<organism evidence="1 2">
    <name type="scientific">Hymenobacter jeollabukensis</name>
    <dbReference type="NCBI Taxonomy" id="2025313"/>
    <lineage>
        <taxon>Bacteria</taxon>
        <taxon>Pseudomonadati</taxon>
        <taxon>Bacteroidota</taxon>
        <taxon>Cytophagia</taxon>
        <taxon>Cytophagales</taxon>
        <taxon>Hymenobacteraceae</taxon>
        <taxon>Hymenobacter</taxon>
    </lineage>
</organism>